<keyword evidence="3 4" id="KW-0732">Signal</keyword>
<dbReference type="STRING" id="1678841.TBC1_111172"/>
<dbReference type="EMBL" id="DF968182">
    <property type="protein sequence ID" value="GAP43030.1"/>
    <property type="molecule type" value="Genomic_DNA"/>
</dbReference>
<keyword evidence="6" id="KW-1185">Reference proteome</keyword>
<dbReference type="Pfam" id="PF01297">
    <property type="entry name" value="ZnuA"/>
    <property type="match status" value="1"/>
</dbReference>
<dbReference type="GO" id="GO:0030001">
    <property type="term" value="P:metal ion transport"/>
    <property type="evidence" value="ECO:0007669"/>
    <property type="project" value="InterPro"/>
</dbReference>
<evidence type="ECO:0000256" key="1">
    <source>
        <dbReference type="ARBA" id="ARBA00011028"/>
    </source>
</evidence>
<dbReference type="InterPro" id="IPR050492">
    <property type="entry name" value="Bact_metal-bind_prot9"/>
</dbReference>
<evidence type="ECO:0000256" key="2">
    <source>
        <dbReference type="ARBA" id="ARBA00022448"/>
    </source>
</evidence>
<dbReference type="Proteomes" id="UP000053091">
    <property type="component" value="Unassembled WGS sequence"/>
</dbReference>
<keyword evidence="2" id="KW-0813">Transport</keyword>
<dbReference type="AlphaFoldDB" id="A0A0S7C124"/>
<gene>
    <name evidence="5" type="ORF">TBC1_111172</name>
</gene>
<accession>A0A0S7C124</accession>
<dbReference type="OrthoDB" id="9810636at2"/>
<name>A0A0S7C124_9BACT</name>
<proteinExistence type="inferred from homology"/>
<dbReference type="SUPFAM" id="SSF53807">
    <property type="entry name" value="Helical backbone' metal receptor"/>
    <property type="match status" value="1"/>
</dbReference>
<dbReference type="RefSeq" id="WP_137305469.1">
    <property type="nucleotide sequence ID" value="NZ_DF968182.1"/>
</dbReference>
<dbReference type="PANTHER" id="PTHR42953">
    <property type="entry name" value="HIGH-AFFINITY ZINC UPTAKE SYSTEM PROTEIN ZNUA-RELATED"/>
    <property type="match status" value="1"/>
</dbReference>
<comment type="similarity">
    <text evidence="1">Belongs to the bacterial solute-binding protein 9 family.</text>
</comment>
<evidence type="ECO:0000313" key="5">
    <source>
        <dbReference type="EMBL" id="GAP43030.1"/>
    </source>
</evidence>
<dbReference type="PANTHER" id="PTHR42953:SF3">
    <property type="entry name" value="HIGH-AFFINITY ZINC UPTAKE SYSTEM PROTEIN ZNUA"/>
    <property type="match status" value="1"/>
</dbReference>
<dbReference type="GO" id="GO:0046872">
    <property type="term" value="F:metal ion binding"/>
    <property type="evidence" value="ECO:0007669"/>
    <property type="project" value="InterPro"/>
</dbReference>
<feature type="signal peptide" evidence="4">
    <location>
        <begin position="1"/>
        <end position="21"/>
    </location>
</feature>
<organism evidence="5">
    <name type="scientific">Lentimicrobium saccharophilum</name>
    <dbReference type="NCBI Taxonomy" id="1678841"/>
    <lineage>
        <taxon>Bacteria</taxon>
        <taxon>Pseudomonadati</taxon>
        <taxon>Bacteroidota</taxon>
        <taxon>Bacteroidia</taxon>
        <taxon>Bacteroidales</taxon>
        <taxon>Lentimicrobiaceae</taxon>
        <taxon>Lentimicrobium</taxon>
    </lineage>
</organism>
<dbReference type="InterPro" id="IPR006127">
    <property type="entry name" value="ZnuA-like"/>
</dbReference>
<protein>
    <submittedName>
        <fullName evidence="5">ABC-type Zn uptake system ZnuABC, Zn-binding component ZnuA</fullName>
    </submittedName>
</protein>
<evidence type="ECO:0000313" key="6">
    <source>
        <dbReference type="Proteomes" id="UP000053091"/>
    </source>
</evidence>
<dbReference type="Gene3D" id="3.40.50.1980">
    <property type="entry name" value="Nitrogenase molybdenum iron protein domain"/>
    <property type="match status" value="2"/>
</dbReference>
<sequence length="295" mass="33030">MKRYFTAAILFAALISGSCRNQSITSEGEKIITVSTLPQKTIITKISGDKFSVNVLIPEEGNHETYEPTSRQMAETGKSMAYFKLGHLDFEINWLGKLAQNYPGMKIYDTSKDLDLIRGAEVQHGDHVHPGGVDPHIWLSVSAVKIQAGNMLKGLIELDPGNAAYFTANYNRFMVELDSLDAQIRQTIQASGVREFMIYHPSLGYFARDYNLEQIAIEQEGKEPSPRYMSKLITIAREKQIRAIFVSSQFSKQSALSLASQLNARVEEFNPVDADWMENMLDIAGKIAASNRQMP</sequence>
<evidence type="ECO:0000256" key="4">
    <source>
        <dbReference type="SAM" id="SignalP"/>
    </source>
</evidence>
<reference evidence="5" key="1">
    <citation type="journal article" date="2015" name="Genome Announc.">
        <title>Draft Genome Sequence of Bacteroidales Strain TBC1, a Novel Isolate from a Methanogenic Wastewater Treatment System.</title>
        <authorList>
            <person name="Tourlousse D.M."/>
            <person name="Matsuura N."/>
            <person name="Sun L."/>
            <person name="Toyonaga M."/>
            <person name="Kuroda K."/>
            <person name="Ohashi A."/>
            <person name="Cruz R."/>
            <person name="Yamaguchi T."/>
            <person name="Sekiguchi Y."/>
        </authorList>
    </citation>
    <scope>NUCLEOTIDE SEQUENCE [LARGE SCALE GENOMIC DNA]</scope>
    <source>
        <strain evidence="5">TBC1</strain>
    </source>
</reference>
<evidence type="ECO:0000256" key="3">
    <source>
        <dbReference type="ARBA" id="ARBA00022729"/>
    </source>
</evidence>
<dbReference type="PROSITE" id="PS51257">
    <property type="entry name" value="PROKAR_LIPOPROTEIN"/>
    <property type="match status" value="1"/>
</dbReference>
<feature type="chain" id="PRO_5006633393" evidence="4">
    <location>
        <begin position="22"/>
        <end position="295"/>
    </location>
</feature>